<evidence type="ECO:0000313" key="3">
    <source>
        <dbReference type="Proteomes" id="UP001219525"/>
    </source>
</evidence>
<dbReference type="PANTHER" id="PTHR40788">
    <property type="entry name" value="CLR5 DOMAIN-CONTAINING PROTEIN-RELATED"/>
    <property type="match status" value="1"/>
</dbReference>
<sequence length="779" mass="86951">MDTSKLEFFDFMPAHMRPKAVLQPNEARQMADKIRQELFASWSRLKAIVLAHEDTIQKRWKKAITCYSFPARQGTLMYLPASVQRTAVKRRQVLLEVDSKLPPEHAPEISSVIKDEASTRQEKRNDFLLPYVNLEDLSINNGTQFLGLLHARALRFPSEFAWFDSNTLGFGVAAGGVERYHGFNCAMVAFGETTYGRVLEYSERLNESDKDSPDGGMMEFILGESITFGNGLAVLETQATLTALLLGVVTRILNDIDLTDLTPAAPLPAPEIPVLNTAFQWQSSARLNSLRPYGPPPVFNIDDISVLINSQYEFAVQHLADLRTDPNYFAETLQAYYEHRFETLHGKVPPQSIIQSRTVSLMLTDVYAFLAYYHIAKEIIHDFRIVQAKFPNGPPRARELTKEYEDALKKLHPVSGLLEERIKTHRQTLSSSPALRSGIIVRSTDAAFRRHEFSFASRPDDKLIPPPIGVSPLVASILSHWGVINDCKSILAYHRPAVPATELLPAGVKLRLQKWRPFIGPKANSGIGPDGDPALAARAFPISNFTYPKGPRDRAWAVKCEDVDAAFAAFWKTADRYLIKSCGKELFALGAQVVGPFIDAPTNWLSLVAPKVPVRAMPKAEALVPFGGVQQGPEMKEETSAPRAKPKKRGVAATTVEGEDNEQATETSVATAPTPVSARVYKVFSTLFKAAKDEDVALQQSSVAWKDIQIAFTQIGFELHKTRGSAWTFRDPEGHKTVIVHEPHPESTMRFWEARRFGRRLTRKFGWTLQSFIVDSVVG</sequence>
<feature type="region of interest" description="Disordered" evidence="1">
    <location>
        <begin position="630"/>
        <end position="670"/>
    </location>
</feature>
<dbReference type="Proteomes" id="UP001219525">
    <property type="component" value="Unassembled WGS sequence"/>
</dbReference>
<evidence type="ECO:0000313" key="2">
    <source>
        <dbReference type="EMBL" id="KAJ7194963.1"/>
    </source>
</evidence>
<reference evidence="2" key="1">
    <citation type="submission" date="2023-03" db="EMBL/GenBank/DDBJ databases">
        <title>Massive genome expansion in bonnet fungi (Mycena s.s.) driven by repeated elements and novel gene families across ecological guilds.</title>
        <authorList>
            <consortium name="Lawrence Berkeley National Laboratory"/>
            <person name="Harder C.B."/>
            <person name="Miyauchi S."/>
            <person name="Viragh M."/>
            <person name="Kuo A."/>
            <person name="Thoen E."/>
            <person name="Andreopoulos B."/>
            <person name="Lu D."/>
            <person name="Skrede I."/>
            <person name="Drula E."/>
            <person name="Henrissat B."/>
            <person name="Morin E."/>
            <person name="Kohler A."/>
            <person name="Barry K."/>
            <person name="LaButti K."/>
            <person name="Morin E."/>
            <person name="Salamov A."/>
            <person name="Lipzen A."/>
            <person name="Mereny Z."/>
            <person name="Hegedus B."/>
            <person name="Baldrian P."/>
            <person name="Stursova M."/>
            <person name="Weitz H."/>
            <person name="Taylor A."/>
            <person name="Grigoriev I.V."/>
            <person name="Nagy L.G."/>
            <person name="Martin F."/>
            <person name="Kauserud H."/>
        </authorList>
    </citation>
    <scope>NUCLEOTIDE SEQUENCE</scope>
    <source>
        <strain evidence="2">9144</strain>
    </source>
</reference>
<keyword evidence="3" id="KW-1185">Reference proteome</keyword>
<comment type="caution">
    <text evidence="2">The sequence shown here is derived from an EMBL/GenBank/DDBJ whole genome shotgun (WGS) entry which is preliminary data.</text>
</comment>
<dbReference type="EMBL" id="JARJCW010000094">
    <property type="protein sequence ID" value="KAJ7194963.1"/>
    <property type="molecule type" value="Genomic_DNA"/>
</dbReference>
<gene>
    <name evidence="2" type="ORF">GGX14DRAFT_677760</name>
</gene>
<protein>
    <submittedName>
        <fullName evidence="2">Uncharacterized protein</fullName>
    </submittedName>
</protein>
<organism evidence="2 3">
    <name type="scientific">Mycena pura</name>
    <dbReference type="NCBI Taxonomy" id="153505"/>
    <lineage>
        <taxon>Eukaryota</taxon>
        <taxon>Fungi</taxon>
        <taxon>Dikarya</taxon>
        <taxon>Basidiomycota</taxon>
        <taxon>Agaricomycotina</taxon>
        <taxon>Agaricomycetes</taxon>
        <taxon>Agaricomycetidae</taxon>
        <taxon>Agaricales</taxon>
        <taxon>Marasmiineae</taxon>
        <taxon>Mycenaceae</taxon>
        <taxon>Mycena</taxon>
    </lineage>
</organism>
<evidence type="ECO:0000256" key="1">
    <source>
        <dbReference type="SAM" id="MobiDB-lite"/>
    </source>
</evidence>
<accession>A0AAD6Y7M3</accession>
<dbReference type="AlphaFoldDB" id="A0AAD6Y7M3"/>
<name>A0AAD6Y7M3_9AGAR</name>
<proteinExistence type="predicted"/>
<dbReference type="PANTHER" id="PTHR40788:SF2">
    <property type="entry name" value="CLR5 DOMAIN-CONTAINING PROTEIN"/>
    <property type="match status" value="1"/>
</dbReference>